<name>A0A6A6YDT7_9PEZI</name>
<reference evidence="3" key="2">
    <citation type="submission" date="2020-04" db="EMBL/GenBank/DDBJ databases">
        <authorList>
            <consortium name="NCBI Genome Project"/>
        </authorList>
    </citation>
    <scope>NUCLEOTIDE SEQUENCE</scope>
    <source>
        <strain evidence="3">CBS 304.34</strain>
    </source>
</reference>
<dbReference type="GeneID" id="54467520"/>
<proteinExistence type="predicted"/>
<dbReference type="EMBL" id="MU003706">
    <property type="protein sequence ID" value="KAF2806991.1"/>
    <property type="molecule type" value="Genomic_DNA"/>
</dbReference>
<dbReference type="CDD" id="cd22584">
    <property type="entry name" value="Rcat_RBR_unk"/>
    <property type="match status" value="1"/>
</dbReference>
<evidence type="ECO:0000313" key="3">
    <source>
        <dbReference type="RefSeq" id="XP_033573955.1"/>
    </source>
</evidence>
<reference evidence="3" key="3">
    <citation type="submission" date="2025-04" db="UniProtKB">
        <authorList>
            <consortium name="RefSeq"/>
        </authorList>
    </citation>
    <scope>IDENTIFICATION</scope>
    <source>
        <strain evidence="3">CBS 304.34</strain>
    </source>
</reference>
<organism evidence="1">
    <name type="scientific">Mytilinidion resinicola</name>
    <dbReference type="NCBI Taxonomy" id="574789"/>
    <lineage>
        <taxon>Eukaryota</taxon>
        <taxon>Fungi</taxon>
        <taxon>Dikarya</taxon>
        <taxon>Ascomycota</taxon>
        <taxon>Pezizomycotina</taxon>
        <taxon>Dothideomycetes</taxon>
        <taxon>Pleosporomycetidae</taxon>
        <taxon>Mytilinidiales</taxon>
        <taxon>Mytilinidiaceae</taxon>
        <taxon>Mytilinidion</taxon>
    </lineage>
</organism>
<protein>
    <recommendedName>
        <fullName evidence="4">RING-type domain-containing protein</fullName>
    </recommendedName>
</protein>
<keyword evidence="2" id="KW-1185">Reference proteome</keyword>
<evidence type="ECO:0000313" key="2">
    <source>
        <dbReference type="Proteomes" id="UP000504636"/>
    </source>
</evidence>
<accession>A0A6A6YDT7</accession>
<dbReference type="AlphaFoldDB" id="A0A6A6YDT7"/>
<sequence>METANRKMWMQCRSCKHMVELETGCYHMTCRCGAQFCYLCGSTWKTCSCPQFEERGLLGDMRQRRSSAAPLIRLATPDLPTPERAPSVAVSGPEDAECEHNWYRRYSKHGANTTCELCVNTNRLRFINECRLCDRRLCLRCINNRI</sequence>
<evidence type="ECO:0008006" key="4">
    <source>
        <dbReference type="Google" id="ProtNLM"/>
    </source>
</evidence>
<dbReference type="OrthoDB" id="9977870at2759"/>
<reference evidence="1 3" key="1">
    <citation type="journal article" date="2020" name="Stud. Mycol.">
        <title>101 Dothideomycetes genomes: a test case for predicting lifestyles and emergence of pathogens.</title>
        <authorList>
            <person name="Haridas S."/>
            <person name="Albert R."/>
            <person name="Binder M."/>
            <person name="Bloem J."/>
            <person name="Labutti K."/>
            <person name="Salamov A."/>
            <person name="Andreopoulos B."/>
            <person name="Baker S."/>
            <person name="Barry K."/>
            <person name="Bills G."/>
            <person name="Bluhm B."/>
            <person name="Cannon C."/>
            <person name="Castanera R."/>
            <person name="Culley D."/>
            <person name="Daum C."/>
            <person name="Ezra D."/>
            <person name="Gonzalez J."/>
            <person name="Henrissat B."/>
            <person name="Kuo A."/>
            <person name="Liang C."/>
            <person name="Lipzen A."/>
            <person name="Lutzoni F."/>
            <person name="Magnuson J."/>
            <person name="Mondo S."/>
            <person name="Nolan M."/>
            <person name="Ohm R."/>
            <person name="Pangilinan J."/>
            <person name="Park H.-J."/>
            <person name="Ramirez L."/>
            <person name="Alfaro M."/>
            <person name="Sun H."/>
            <person name="Tritt A."/>
            <person name="Yoshinaga Y."/>
            <person name="Zwiers L.-H."/>
            <person name="Turgeon B."/>
            <person name="Goodwin S."/>
            <person name="Spatafora J."/>
            <person name="Crous P."/>
            <person name="Grigoriev I."/>
        </authorList>
    </citation>
    <scope>NUCLEOTIDE SEQUENCE</scope>
    <source>
        <strain evidence="1 3">CBS 304.34</strain>
    </source>
</reference>
<dbReference type="Gene3D" id="1.20.120.1750">
    <property type="match status" value="1"/>
</dbReference>
<evidence type="ECO:0000313" key="1">
    <source>
        <dbReference type="EMBL" id="KAF2806991.1"/>
    </source>
</evidence>
<dbReference type="RefSeq" id="XP_033573955.1">
    <property type="nucleotide sequence ID" value="XM_033726627.1"/>
</dbReference>
<dbReference type="SUPFAM" id="SSF57850">
    <property type="entry name" value="RING/U-box"/>
    <property type="match status" value="1"/>
</dbReference>
<gene>
    <name evidence="1 3" type="ORF">BDZ99DRAFT_537988</name>
</gene>
<dbReference type="Proteomes" id="UP000504636">
    <property type="component" value="Unplaced"/>
</dbReference>